<evidence type="ECO:0000313" key="2">
    <source>
        <dbReference type="Proteomes" id="UP001215231"/>
    </source>
</evidence>
<sequence>MQVFIATDIFGITDKLLAYSRQLAASGCKVEFIDPYQGEKQDLANEQVAYQRFSQDCGFEAYVGRVSAALAGNGQKKIILGFSVGAAAAYKALDALAPGGRQEQAVRHLIAFYPGQIRHHLKINPRTPITLIFPRSEQHFELDKVIHCLAEKANICCIQTPFAHGFMNPLSVNFHLAAANHYFGRLSRKNLQLAPKALQGTLLAEQMSQALSSLTM</sequence>
<dbReference type="InterPro" id="IPR051049">
    <property type="entry name" value="Dienelactone_hydrolase-like"/>
</dbReference>
<name>A0ABY7V9W3_9GAMM</name>
<gene>
    <name evidence="1" type="ORF">H3N35_19345</name>
</gene>
<dbReference type="InterPro" id="IPR029058">
    <property type="entry name" value="AB_hydrolase_fold"/>
</dbReference>
<dbReference type="Gene3D" id="3.40.50.1820">
    <property type="entry name" value="alpha/beta hydrolase"/>
    <property type="match status" value="1"/>
</dbReference>
<organism evidence="1 2">
    <name type="scientific">Thalassomonas haliotis</name>
    <dbReference type="NCBI Taxonomy" id="485448"/>
    <lineage>
        <taxon>Bacteria</taxon>
        <taxon>Pseudomonadati</taxon>
        <taxon>Pseudomonadota</taxon>
        <taxon>Gammaproteobacteria</taxon>
        <taxon>Alteromonadales</taxon>
        <taxon>Colwelliaceae</taxon>
        <taxon>Thalassomonas</taxon>
    </lineage>
</organism>
<dbReference type="Proteomes" id="UP001215231">
    <property type="component" value="Chromosome"/>
</dbReference>
<protein>
    <submittedName>
        <fullName evidence="1">Dienelactone hydrolase family protein</fullName>
    </submittedName>
</protein>
<reference evidence="1 2" key="1">
    <citation type="journal article" date="2022" name="Mar. Drugs">
        <title>Bioassay-Guided Fractionation Leads to the Detection of Cholic Acid Generated by the Rare Thalassomonas sp.</title>
        <authorList>
            <person name="Pheiffer F."/>
            <person name="Schneider Y.K."/>
            <person name="Hansen E.H."/>
            <person name="Andersen J.H."/>
            <person name="Isaksson J."/>
            <person name="Busche T."/>
            <person name="R C."/>
            <person name="Kalinowski J."/>
            <person name="Zyl L.V."/>
            <person name="Trindade M."/>
        </authorList>
    </citation>
    <scope>NUCLEOTIDE SEQUENCE [LARGE SCALE GENOMIC DNA]</scope>
    <source>
        <strain evidence="1 2">A5K-61T</strain>
    </source>
</reference>
<dbReference type="RefSeq" id="WP_274050449.1">
    <property type="nucleotide sequence ID" value="NZ_CP059693.1"/>
</dbReference>
<keyword evidence="2" id="KW-1185">Reference proteome</keyword>
<evidence type="ECO:0000313" key="1">
    <source>
        <dbReference type="EMBL" id="WDE10412.1"/>
    </source>
</evidence>
<dbReference type="PANTHER" id="PTHR46623">
    <property type="entry name" value="CARBOXYMETHYLENEBUTENOLIDASE-RELATED"/>
    <property type="match status" value="1"/>
</dbReference>
<dbReference type="GO" id="GO:0016787">
    <property type="term" value="F:hydrolase activity"/>
    <property type="evidence" value="ECO:0007669"/>
    <property type="project" value="UniProtKB-KW"/>
</dbReference>
<accession>A0ABY7V9W3</accession>
<proteinExistence type="predicted"/>
<dbReference type="SUPFAM" id="SSF53474">
    <property type="entry name" value="alpha/beta-Hydrolases"/>
    <property type="match status" value="1"/>
</dbReference>
<dbReference type="EMBL" id="CP059693">
    <property type="protein sequence ID" value="WDE10412.1"/>
    <property type="molecule type" value="Genomic_DNA"/>
</dbReference>
<keyword evidence="1" id="KW-0378">Hydrolase</keyword>
<dbReference type="PANTHER" id="PTHR46623:SF6">
    <property type="entry name" value="ALPHA_BETA-HYDROLASES SUPERFAMILY PROTEIN"/>
    <property type="match status" value="1"/>
</dbReference>